<comment type="caution">
    <text evidence="2">The sequence shown here is derived from an EMBL/GenBank/DDBJ whole genome shotgun (WGS) entry which is preliminary data.</text>
</comment>
<keyword evidence="1" id="KW-0472">Membrane</keyword>
<reference evidence="2" key="1">
    <citation type="submission" date="2022-07" db="EMBL/GenBank/DDBJ databases">
        <authorList>
            <person name="Macas J."/>
            <person name="Novak P."/>
            <person name="Neumann P."/>
        </authorList>
    </citation>
    <scope>NUCLEOTIDE SEQUENCE</scope>
</reference>
<keyword evidence="3" id="KW-1185">Reference proteome</keyword>
<organism evidence="2 3">
    <name type="scientific">Cuscuta epithymum</name>
    <dbReference type="NCBI Taxonomy" id="186058"/>
    <lineage>
        <taxon>Eukaryota</taxon>
        <taxon>Viridiplantae</taxon>
        <taxon>Streptophyta</taxon>
        <taxon>Embryophyta</taxon>
        <taxon>Tracheophyta</taxon>
        <taxon>Spermatophyta</taxon>
        <taxon>Magnoliopsida</taxon>
        <taxon>eudicotyledons</taxon>
        <taxon>Gunneridae</taxon>
        <taxon>Pentapetalae</taxon>
        <taxon>asterids</taxon>
        <taxon>lamiids</taxon>
        <taxon>Solanales</taxon>
        <taxon>Convolvulaceae</taxon>
        <taxon>Cuscuteae</taxon>
        <taxon>Cuscuta</taxon>
        <taxon>Cuscuta subgen. Cuscuta</taxon>
    </lineage>
</organism>
<dbReference type="EMBL" id="CAMAPF010000955">
    <property type="protein sequence ID" value="CAH9129373.1"/>
    <property type="molecule type" value="Genomic_DNA"/>
</dbReference>
<keyword evidence="1" id="KW-0812">Transmembrane</keyword>
<name>A0AAV0F1L2_9ASTE</name>
<accession>A0AAV0F1L2</accession>
<sequence length="31" mass="3598">MSDCTFAPIEVIYHLILFFISHVLNSPFSKK</sequence>
<evidence type="ECO:0000256" key="1">
    <source>
        <dbReference type="SAM" id="Phobius"/>
    </source>
</evidence>
<dbReference type="Proteomes" id="UP001152523">
    <property type="component" value="Unassembled WGS sequence"/>
</dbReference>
<evidence type="ECO:0000313" key="3">
    <source>
        <dbReference type="Proteomes" id="UP001152523"/>
    </source>
</evidence>
<keyword evidence="1" id="KW-1133">Transmembrane helix</keyword>
<protein>
    <submittedName>
        <fullName evidence="2">Uncharacterized protein</fullName>
    </submittedName>
</protein>
<gene>
    <name evidence="2" type="ORF">CEPIT_LOCUS29801</name>
</gene>
<evidence type="ECO:0000313" key="2">
    <source>
        <dbReference type="EMBL" id="CAH9129373.1"/>
    </source>
</evidence>
<proteinExistence type="predicted"/>
<feature type="transmembrane region" description="Helical" evidence="1">
    <location>
        <begin position="6"/>
        <end position="24"/>
    </location>
</feature>
<dbReference type="AlphaFoldDB" id="A0AAV0F1L2"/>